<keyword evidence="10 20" id="KW-0479">Metal-binding</keyword>
<feature type="transmembrane region" description="Helical" evidence="23">
    <location>
        <begin position="867"/>
        <end position="889"/>
    </location>
</feature>
<dbReference type="FunFam" id="1.10.357.20:FF:000002">
    <property type="entry name" value="Solute carrier family 41, member 2"/>
    <property type="match status" value="1"/>
</dbReference>
<feature type="domain" description="SLC41A/MgtE integral membrane" evidence="25">
    <location>
        <begin position="901"/>
        <end position="1038"/>
    </location>
</feature>
<evidence type="ECO:0000313" key="27">
    <source>
        <dbReference type="Proteomes" id="UP000639338"/>
    </source>
</evidence>
<feature type="transmembrane region" description="Helical" evidence="23">
    <location>
        <begin position="895"/>
        <end position="915"/>
    </location>
</feature>
<keyword evidence="7" id="KW-1003">Cell membrane</keyword>
<evidence type="ECO:0000256" key="21">
    <source>
        <dbReference type="RuleBase" id="RU003946"/>
    </source>
</evidence>
<dbReference type="SMART" id="SM00098">
    <property type="entry name" value="alkPPc"/>
    <property type="match status" value="1"/>
</dbReference>
<dbReference type="FunFam" id="1.10.357.20:FF:000001">
    <property type="entry name" value="Solute carrier family 41 member 2"/>
    <property type="match status" value="1"/>
</dbReference>
<evidence type="ECO:0000256" key="7">
    <source>
        <dbReference type="ARBA" id="ARBA00022475"/>
    </source>
</evidence>
<evidence type="ECO:0000256" key="19">
    <source>
        <dbReference type="PIRSR" id="PIRSR601952-1"/>
    </source>
</evidence>
<sequence length="1057" mass="116409">MNKLIFLIFCIIASIHNSVALRQGSVDYEDVSFWMKSGQDNLQRVLSMKNIEKRAKNVIVFIGDGMGMASITSGRIFTGQRKGYSGEEYKLVFEKFPNTGFSKTYNVDKQVPDSAATATAIFSGVKNRYKVIGLDGKAVLDTCDKSTIEERKLTTVADWAQATGMDTGFVTTTRITHATPAALYAHVNNRDWECDSNIPREHKNCAKDIARQLIEDAPGNHFKVMLGGGAQNLGHTLNDKIDGESCIREDGKDLTQIWKKFNPDGKFVTNTAELMSIDIQNTQKVLGLFSSSHLPYREVSTPEIPTLANMTLQAIKMLKKNKNGFFLMVESGKIDIAHHKNYARLALREVTELDEAVKVALSQVNIEETLIIVTADHSHAFTMNGYPTRGNDILGFANNKSDKNVKPYETLTYANGPGYWHHRINNTNSTSTWIAVEDDQTRNNPFYQFFSGMPLKDDTHGGEDVGVYAIGPYSHLFRGTFEQNYIAHAIAYASCLKDWPSHCDRAYNRFFYELSGAETSCKSSFTYFVLLISLLVVLLDNLHKKNNIRKRKNEKIKMVGFGSGESLSKALADVSTELTINSDFDDDEDDDDENYNDTNSLIKKSVPKVSLVDGKKQLKKLKINNNYNGNDADDDDEEVDENVWSISVQMFIPFIMAGLGMVAASLLLDIVQHWKVFEVVSEVYILVPALLGLKGNLEMTLASRLSTHANLGHMDTLKQKTKLIIGNLALIQCQAMVVGLLASIAAVVLGWIPESNFNIHHGLLLCASALVTASVASFLLGIIMVIVILLSRRMHINPDNVATPIAASLGDLTTLALLSWIASLLFNAIDGQSWIAPTMISCCLLATPIWCYIAARNPFTKEVLDHGWTPVISAMLISSIGGLILDYTISTYKGIAVFQLVINGVGGNLVAVQASRISTSLHKGRSKGNQKLPNICISPIDAFLAPGGHARTARVLLMMVIPGHLIFSYTISYLQAGHTSYTAIFIIIYLLAAIVQVVLLLYIAQLMIFWMWSRGIDPDSSAIPYLTAAGDLLGTALLGVAFHILYAIGDGDSDVGD</sequence>
<comment type="subcellular location">
    <subcellularLocation>
        <location evidence="2">Cell membrane</location>
        <topology evidence="2">Lipid-anchor</topology>
        <topology evidence="2">GPI-anchor</topology>
    </subcellularLocation>
    <subcellularLocation>
        <location evidence="1">Membrane</location>
        <topology evidence="1">Multi-pass membrane protein</topology>
    </subcellularLocation>
</comment>
<keyword evidence="13 20" id="KW-0460">Magnesium</keyword>
<feature type="binding site" evidence="20">
    <location>
        <position position="64"/>
    </location>
    <ligand>
        <name>Zn(2+)</name>
        <dbReference type="ChEBI" id="CHEBI:29105"/>
        <label>2</label>
    </ligand>
</feature>
<comment type="caution">
    <text evidence="26">The sequence shown here is derived from an EMBL/GenBank/DDBJ whole genome shotgun (WGS) entry which is preliminary data.</text>
</comment>
<evidence type="ECO:0000256" key="9">
    <source>
        <dbReference type="ARBA" id="ARBA00022692"/>
    </source>
</evidence>
<keyword evidence="14 23" id="KW-1133">Transmembrane helix</keyword>
<evidence type="ECO:0000256" key="20">
    <source>
        <dbReference type="PIRSR" id="PIRSR601952-2"/>
    </source>
</evidence>
<dbReference type="PANTHER" id="PTHR16228:SF7">
    <property type="entry name" value="SLC41A_MGTE INTEGRAL MEMBRANE DOMAIN-CONTAINING PROTEIN"/>
    <property type="match status" value="1"/>
</dbReference>
<evidence type="ECO:0000256" key="24">
    <source>
        <dbReference type="SAM" id="SignalP"/>
    </source>
</evidence>
<proteinExistence type="inferred from homology"/>
<feature type="binding site" evidence="20">
    <location>
        <position position="179"/>
    </location>
    <ligand>
        <name>Mg(2+)</name>
        <dbReference type="ChEBI" id="CHEBI:18420"/>
    </ligand>
</feature>
<keyword evidence="12 20" id="KW-0862">Zinc</keyword>
<evidence type="ECO:0000259" key="25">
    <source>
        <dbReference type="Pfam" id="PF01769"/>
    </source>
</evidence>
<dbReference type="GO" id="GO:0046872">
    <property type="term" value="F:metal ion binding"/>
    <property type="evidence" value="ECO:0007669"/>
    <property type="project" value="UniProtKB-KW"/>
</dbReference>
<evidence type="ECO:0000256" key="22">
    <source>
        <dbReference type="RuleBase" id="RU003947"/>
    </source>
</evidence>
<keyword evidence="18" id="KW-0449">Lipoprotein</keyword>
<dbReference type="Pfam" id="PF01769">
    <property type="entry name" value="MgtE"/>
    <property type="match status" value="2"/>
</dbReference>
<keyword evidence="15" id="KW-0406">Ion transport</keyword>
<dbReference type="InterPro" id="IPR045349">
    <property type="entry name" value="SLC41A1-3"/>
</dbReference>
<evidence type="ECO:0000256" key="5">
    <source>
        <dbReference type="ARBA" id="ARBA00012647"/>
    </source>
</evidence>
<dbReference type="InterPro" id="IPR036739">
    <property type="entry name" value="SLC41_membr_dom_sf"/>
</dbReference>
<evidence type="ECO:0000256" key="1">
    <source>
        <dbReference type="ARBA" id="ARBA00004141"/>
    </source>
</evidence>
<comment type="similarity">
    <text evidence="3 21">Belongs to the alkaline phosphatase family.</text>
</comment>
<name>A0A835CQU2_APHGI</name>
<protein>
    <recommendedName>
        <fullName evidence="5 22">Alkaline phosphatase</fullName>
        <ecNumber evidence="5 22">3.1.3.1</ecNumber>
    </recommendedName>
</protein>
<feature type="transmembrane region" description="Helical" evidence="23">
    <location>
        <begin position="980"/>
        <end position="1004"/>
    </location>
</feature>
<evidence type="ECO:0000256" key="10">
    <source>
        <dbReference type="ARBA" id="ARBA00022723"/>
    </source>
</evidence>
<evidence type="ECO:0000256" key="15">
    <source>
        <dbReference type="ARBA" id="ARBA00023065"/>
    </source>
</evidence>
<dbReference type="PROSITE" id="PS00123">
    <property type="entry name" value="ALKALINE_PHOSPHATASE"/>
    <property type="match status" value="1"/>
</dbReference>
<dbReference type="PRINTS" id="PR00113">
    <property type="entry name" value="ALKPHPHTASE"/>
</dbReference>
<dbReference type="FunFam" id="3.40.720.10:FF:000008">
    <property type="entry name" value="Alkaline phosphatase"/>
    <property type="match status" value="1"/>
</dbReference>
<dbReference type="GO" id="GO:0004035">
    <property type="term" value="F:alkaline phosphatase activity"/>
    <property type="evidence" value="ECO:0007669"/>
    <property type="project" value="UniProtKB-EC"/>
</dbReference>
<reference evidence="26 27" key="1">
    <citation type="submission" date="2020-08" db="EMBL/GenBank/DDBJ databases">
        <title>Aphidius gifuensis genome sequencing and assembly.</title>
        <authorList>
            <person name="Du Z."/>
        </authorList>
    </citation>
    <scope>NUCLEOTIDE SEQUENCE [LARGE SCALE GENOMIC DNA]</scope>
    <source>
        <strain evidence="26">YNYX2018</strain>
        <tissue evidence="26">Adults</tissue>
    </source>
</reference>
<evidence type="ECO:0000256" key="17">
    <source>
        <dbReference type="ARBA" id="ARBA00023180"/>
    </source>
</evidence>
<feature type="chain" id="PRO_5032343649" description="Alkaline phosphatase" evidence="24">
    <location>
        <begin position="21"/>
        <end position="1057"/>
    </location>
</feature>
<keyword evidence="17" id="KW-0325">Glycoprotein</keyword>
<dbReference type="InterPro" id="IPR018299">
    <property type="entry name" value="Alkaline_phosphatase_AS"/>
</dbReference>
<dbReference type="EC" id="3.1.3.1" evidence="5 22"/>
<dbReference type="Proteomes" id="UP000639338">
    <property type="component" value="Unassembled WGS sequence"/>
</dbReference>
<comment type="cofactor">
    <cofactor evidence="20">
        <name>Mg(2+)</name>
        <dbReference type="ChEBI" id="CHEBI:18420"/>
    </cofactor>
    <text evidence="20">Binds 1 Mg(2+) ion.</text>
</comment>
<dbReference type="AlphaFoldDB" id="A0A835CQU2"/>
<keyword evidence="8" id="KW-0336">GPI-anchor</keyword>
<feature type="transmembrane region" description="Helical" evidence="23">
    <location>
        <begin position="651"/>
        <end position="671"/>
    </location>
</feature>
<dbReference type="GO" id="GO:0008324">
    <property type="term" value="F:monoatomic cation transmembrane transporter activity"/>
    <property type="evidence" value="ECO:0007669"/>
    <property type="project" value="InterPro"/>
</dbReference>
<evidence type="ECO:0000256" key="18">
    <source>
        <dbReference type="ARBA" id="ARBA00023288"/>
    </source>
</evidence>
<feature type="domain" description="SLC41A/MgtE integral membrane" evidence="25">
    <location>
        <begin position="687"/>
        <end position="820"/>
    </location>
</feature>
<feature type="transmembrane region" description="Helical" evidence="23">
    <location>
        <begin position="801"/>
        <end position="822"/>
    </location>
</feature>
<keyword evidence="9 23" id="KW-0812">Transmembrane</keyword>
<feature type="transmembrane region" description="Helical" evidence="23">
    <location>
        <begin position="834"/>
        <end position="855"/>
    </location>
</feature>
<evidence type="ECO:0000256" key="13">
    <source>
        <dbReference type="ARBA" id="ARBA00022842"/>
    </source>
</evidence>
<feature type="binding site" evidence="20">
    <location>
        <position position="339"/>
    </location>
    <ligand>
        <name>Zn(2+)</name>
        <dbReference type="ChEBI" id="CHEBI:29105"/>
        <label>2</label>
    </ligand>
</feature>
<evidence type="ECO:0000256" key="14">
    <source>
        <dbReference type="ARBA" id="ARBA00022989"/>
    </source>
</evidence>
<evidence type="ECO:0000256" key="6">
    <source>
        <dbReference type="ARBA" id="ARBA00022448"/>
    </source>
</evidence>
<feature type="binding site" evidence="20">
    <location>
        <position position="64"/>
    </location>
    <ligand>
        <name>Mg(2+)</name>
        <dbReference type="ChEBI" id="CHEBI:18420"/>
    </ligand>
</feature>
<feature type="transmembrane region" description="Helical" evidence="23">
    <location>
        <begin position="723"/>
        <end position="750"/>
    </location>
</feature>
<keyword evidence="24" id="KW-0732">Signal</keyword>
<dbReference type="InterPro" id="IPR017850">
    <property type="entry name" value="Alkaline_phosphatase_core_sf"/>
</dbReference>
<dbReference type="SUPFAM" id="SSF161093">
    <property type="entry name" value="MgtE membrane domain-like"/>
    <property type="match status" value="2"/>
</dbReference>
<comment type="catalytic activity">
    <reaction evidence="22">
        <text>a phosphate monoester + H2O = an alcohol + phosphate</text>
        <dbReference type="Rhea" id="RHEA:15017"/>
        <dbReference type="ChEBI" id="CHEBI:15377"/>
        <dbReference type="ChEBI" id="CHEBI:30879"/>
        <dbReference type="ChEBI" id="CHEBI:43474"/>
        <dbReference type="ChEBI" id="CHEBI:67140"/>
        <dbReference type="EC" id="3.1.3.1"/>
    </reaction>
</comment>
<dbReference type="GO" id="GO:0098552">
    <property type="term" value="C:side of membrane"/>
    <property type="evidence" value="ECO:0007669"/>
    <property type="project" value="UniProtKB-KW"/>
</dbReference>
<dbReference type="OrthoDB" id="5818554at2759"/>
<feature type="transmembrane region" description="Helical" evidence="23">
    <location>
        <begin position="1025"/>
        <end position="1048"/>
    </location>
</feature>
<feature type="binding site" evidence="20">
    <location>
        <position position="377"/>
    </location>
    <ligand>
        <name>Zn(2+)</name>
        <dbReference type="ChEBI" id="CHEBI:29105"/>
        <label>2</label>
    </ligand>
</feature>
<evidence type="ECO:0000313" key="26">
    <source>
        <dbReference type="EMBL" id="KAF7989510.1"/>
    </source>
</evidence>
<evidence type="ECO:0000256" key="4">
    <source>
        <dbReference type="ARBA" id="ARBA00009749"/>
    </source>
</evidence>
<comment type="similarity">
    <text evidence="4">Belongs to the SLC41A transporter family.</text>
</comment>
<evidence type="ECO:0000256" key="16">
    <source>
        <dbReference type="ARBA" id="ARBA00023136"/>
    </source>
</evidence>
<evidence type="ECO:0000256" key="11">
    <source>
        <dbReference type="ARBA" id="ARBA00022801"/>
    </source>
</evidence>
<keyword evidence="6" id="KW-0813">Transport</keyword>
<dbReference type="SUPFAM" id="SSF53649">
    <property type="entry name" value="Alkaline phosphatase-like"/>
    <property type="match status" value="1"/>
</dbReference>
<dbReference type="Gene3D" id="3.40.720.10">
    <property type="entry name" value="Alkaline Phosphatase, subunit A"/>
    <property type="match status" value="1"/>
</dbReference>
<dbReference type="Pfam" id="PF00245">
    <property type="entry name" value="Alk_phosphatase"/>
    <property type="match status" value="1"/>
</dbReference>
<feature type="binding site" evidence="20">
    <location>
        <position position="376"/>
    </location>
    <ligand>
        <name>Zn(2+)</name>
        <dbReference type="ChEBI" id="CHEBI:29105"/>
        <label>2</label>
    </ligand>
</feature>
<feature type="transmembrane region" description="Helical" evidence="23">
    <location>
        <begin position="955"/>
        <end position="974"/>
    </location>
</feature>
<dbReference type="InterPro" id="IPR006667">
    <property type="entry name" value="SLC41_membr_dom"/>
</dbReference>
<evidence type="ECO:0000256" key="3">
    <source>
        <dbReference type="ARBA" id="ARBA00005984"/>
    </source>
</evidence>
<evidence type="ECO:0000256" key="8">
    <source>
        <dbReference type="ARBA" id="ARBA00022622"/>
    </source>
</evidence>
<keyword evidence="16 23" id="KW-0472">Membrane</keyword>
<gene>
    <name evidence="26" type="ORF">HCN44_008184</name>
</gene>
<evidence type="ECO:0000256" key="23">
    <source>
        <dbReference type="SAM" id="Phobius"/>
    </source>
</evidence>
<dbReference type="CDD" id="cd16012">
    <property type="entry name" value="ALP"/>
    <property type="match status" value="1"/>
</dbReference>
<feature type="binding site" evidence="20">
    <location>
        <position position="335"/>
    </location>
    <ligand>
        <name>Zn(2+)</name>
        <dbReference type="ChEBI" id="CHEBI:29105"/>
        <label>2</label>
    </ligand>
</feature>
<feature type="active site" description="Phosphoserine intermediate" evidence="19">
    <location>
        <position position="114"/>
    </location>
</feature>
<feature type="binding site" evidence="20">
    <location>
        <position position="460"/>
    </location>
    <ligand>
        <name>Zn(2+)</name>
        <dbReference type="ChEBI" id="CHEBI:29105"/>
        <label>2</label>
    </ligand>
</feature>
<keyword evidence="27" id="KW-1185">Reference proteome</keyword>
<feature type="binding site" evidence="20">
    <location>
        <position position="177"/>
    </location>
    <ligand>
        <name>Mg(2+)</name>
        <dbReference type="ChEBI" id="CHEBI:18420"/>
    </ligand>
</feature>
<dbReference type="GO" id="GO:0005886">
    <property type="term" value="C:plasma membrane"/>
    <property type="evidence" value="ECO:0007669"/>
    <property type="project" value="UniProtKB-SubCell"/>
</dbReference>
<feature type="signal peptide" evidence="24">
    <location>
        <begin position="1"/>
        <end position="20"/>
    </location>
</feature>
<dbReference type="EMBL" id="JACMRX010000005">
    <property type="protein sequence ID" value="KAF7989510.1"/>
    <property type="molecule type" value="Genomic_DNA"/>
</dbReference>
<evidence type="ECO:0000256" key="2">
    <source>
        <dbReference type="ARBA" id="ARBA00004609"/>
    </source>
</evidence>
<organism evidence="26 27">
    <name type="scientific">Aphidius gifuensis</name>
    <name type="common">Parasitoid wasp</name>
    <dbReference type="NCBI Taxonomy" id="684658"/>
    <lineage>
        <taxon>Eukaryota</taxon>
        <taxon>Metazoa</taxon>
        <taxon>Ecdysozoa</taxon>
        <taxon>Arthropoda</taxon>
        <taxon>Hexapoda</taxon>
        <taxon>Insecta</taxon>
        <taxon>Pterygota</taxon>
        <taxon>Neoptera</taxon>
        <taxon>Endopterygota</taxon>
        <taxon>Hymenoptera</taxon>
        <taxon>Apocrita</taxon>
        <taxon>Ichneumonoidea</taxon>
        <taxon>Braconidae</taxon>
        <taxon>Aphidiinae</taxon>
        <taxon>Aphidius</taxon>
    </lineage>
</organism>
<accession>A0A835CQU2</accession>
<feature type="transmembrane region" description="Helical" evidence="23">
    <location>
        <begin position="762"/>
        <end position="789"/>
    </location>
</feature>
<comment type="cofactor">
    <cofactor evidence="20">
        <name>Zn(2+)</name>
        <dbReference type="ChEBI" id="CHEBI:29105"/>
    </cofactor>
    <text evidence="20">Binds 2 Zn(2+) ions.</text>
</comment>
<keyword evidence="11 22" id="KW-0378">Hydrolase</keyword>
<dbReference type="InterPro" id="IPR001952">
    <property type="entry name" value="Alkaline_phosphatase"/>
</dbReference>
<dbReference type="Gene3D" id="1.10.357.20">
    <property type="entry name" value="SLC41 divalent cation transporters, integral membrane domain"/>
    <property type="match status" value="2"/>
</dbReference>
<dbReference type="PANTHER" id="PTHR16228">
    <property type="entry name" value="DIVALENT CATION TRANSPORTER SOLUTE CARRIER FAMILY 41"/>
    <property type="match status" value="1"/>
</dbReference>
<feature type="binding site" evidence="20">
    <location>
        <position position="330"/>
    </location>
    <ligand>
        <name>Mg(2+)</name>
        <dbReference type="ChEBI" id="CHEBI:18420"/>
    </ligand>
</feature>
<evidence type="ECO:0000256" key="12">
    <source>
        <dbReference type="ARBA" id="ARBA00022833"/>
    </source>
</evidence>